<dbReference type="Pfam" id="PF20256">
    <property type="entry name" value="MoCoBD_2"/>
    <property type="match status" value="2"/>
</dbReference>
<dbReference type="EMBL" id="NAFL01000281">
    <property type="protein sequence ID" value="OSJ24943.1"/>
    <property type="molecule type" value="Genomic_DNA"/>
</dbReference>
<dbReference type="PIRSF" id="PIRSF036389">
    <property type="entry name" value="IOR_B"/>
    <property type="match status" value="1"/>
</dbReference>
<dbReference type="InterPro" id="IPR012368">
    <property type="entry name" value="OxRdtase_Mopterin-bd_su_IorB"/>
</dbReference>
<dbReference type="Pfam" id="PF02738">
    <property type="entry name" value="MoCoBD_1"/>
    <property type="match status" value="1"/>
</dbReference>
<dbReference type="PANTHER" id="PTHR47495">
    <property type="entry name" value="ALDEHYDE DEHYDROGENASE"/>
    <property type="match status" value="1"/>
</dbReference>
<dbReference type="PROSITE" id="PS51318">
    <property type="entry name" value="TAT"/>
    <property type="match status" value="1"/>
</dbReference>
<dbReference type="AlphaFoldDB" id="A0A1Y2JBT0"/>
<dbReference type="Gene3D" id="3.30.365.10">
    <property type="entry name" value="Aldehyde oxidase/xanthine dehydrogenase, molybdopterin binding domain"/>
    <property type="match status" value="4"/>
</dbReference>
<reference evidence="2 3" key="1">
    <citation type="submission" date="2017-03" db="EMBL/GenBank/DDBJ databases">
        <title>Whole genome sequences of fourteen strains of Bradyrhizobium canariense and one strain of Bradyrhizobium japonicum isolated from Lupinus (Papilionoideae: Genisteae) species in Algeria.</title>
        <authorList>
            <person name="Crovadore J."/>
            <person name="Chekireb D."/>
            <person name="Brachmann A."/>
            <person name="Chablais R."/>
            <person name="Cochard B."/>
            <person name="Lefort F."/>
        </authorList>
    </citation>
    <scope>NUCLEOTIDE SEQUENCE [LARGE SCALE GENOMIC DNA]</scope>
    <source>
        <strain evidence="2 3">UBMA197</strain>
    </source>
</reference>
<dbReference type="SMART" id="SM01008">
    <property type="entry name" value="Ald_Xan_dh_C"/>
    <property type="match status" value="1"/>
</dbReference>
<dbReference type="InterPro" id="IPR046867">
    <property type="entry name" value="AldOxase/xan_DH_MoCoBD2"/>
</dbReference>
<dbReference type="SUPFAM" id="SSF56003">
    <property type="entry name" value="Molybdenum cofactor-binding domain"/>
    <property type="match status" value="2"/>
</dbReference>
<dbReference type="InterPro" id="IPR006311">
    <property type="entry name" value="TAT_signal"/>
</dbReference>
<dbReference type="InterPro" id="IPR008274">
    <property type="entry name" value="AldOxase/xan_DH_MoCoBD1"/>
</dbReference>
<name>A0A1Y2JBT0_BRAJP</name>
<dbReference type="GO" id="GO:0016491">
    <property type="term" value="F:oxidoreductase activity"/>
    <property type="evidence" value="ECO:0007669"/>
    <property type="project" value="InterPro"/>
</dbReference>
<dbReference type="PANTHER" id="PTHR47495:SF2">
    <property type="entry name" value="ALDEHYDE DEHYDROGENASE"/>
    <property type="match status" value="1"/>
</dbReference>
<gene>
    <name evidence="2" type="ORF">BSZ19_40365</name>
</gene>
<dbReference type="InterPro" id="IPR052516">
    <property type="entry name" value="N-heterocyclic_Hydroxylase"/>
</dbReference>
<comment type="caution">
    <text evidence="2">The sequence shown here is derived from an EMBL/GenBank/DDBJ whole genome shotgun (WGS) entry which is preliminary data.</text>
</comment>
<proteinExistence type="predicted"/>
<protein>
    <submittedName>
        <fullName evidence="2">Aldehyde dehydrogenase</fullName>
    </submittedName>
</protein>
<evidence type="ECO:0000313" key="2">
    <source>
        <dbReference type="EMBL" id="OSJ24943.1"/>
    </source>
</evidence>
<dbReference type="RefSeq" id="WP_085404491.1">
    <property type="nucleotide sequence ID" value="NZ_NAFL01000281.1"/>
</dbReference>
<organism evidence="2 3">
    <name type="scientific">Bradyrhizobium japonicum</name>
    <dbReference type="NCBI Taxonomy" id="375"/>
    <lineage>
        <taxon>Bacteria</taxon>
        <taxon>Pseudomonadati</taxon>
        <taxon>Pseudomonadota</taxon>
        <taxon>Alphaproteobacteria</taxon>
        <taxon>Hyphomicrobiales</taxon>
        <taxon>Nitrobacteraceae</taxon>
        <taxon>Bradyrhizobium</taxon>
    </lineage>
</organism>
<sequence>MNKHVSPKMNRRAFVIGTAAVGAGLAIGLDLPFGGPAAVRAADGSPEVNAWVVVRPDDTVVIRIARSEMGQGSLTGLAQLVAEELECDWSKVTTEYPTPGQSVARKRVWGDFSTGGSRGIRSSQDYVRKGGATARVMLIEAAANEWKVPASECTVAKGVITHKASGKTTTYGKVAEAAAKLTPPADVKLKDPKDWTIAGKGLLRLDTADKTTGTMIYGIDVKLPGMLNAAIKDCPVFGGKLKSYDEAKITGMKGVKKVVKVGDTAVAVVADTWWHAKTALEALPIVWDEGENAKVSSESIAKWLAEGLDDSQPAYVGNKNGDVKAAIAGAAKKVEAVYNYPYQNHATMEPMNATALYTADKCEVWCGTQNGEAVFAAVLEASGLPAEKCDMYKVMPGGGFGRRGQTDYVRQAVMIAKQMPGTPIKLLWSREEDMAHGRYHPITQCKMTGAFDANNNLVALHYRLSGQSILFSLRPEALQNGMDPAAFQGVAQSGEAAFGYSVPNLLIEHAMRNPHVPPGFWRGVNVNHNAIYMECFMDELAQAAGQDPLEFRRKLMGNHPKHLAVLNAVAEKIGWDKPAPQGVYRGIAQVMGYGSYVAGAAEISVTDGNKIKVHRIVASTDPGYVVNPAQVERQIAGSFVYGLSALFYGGCTVKDGKIEQTNFDTYNSMRINEMPKVESVMVPSGGFWGGVGEPTIGVAAPAVLNAYFAATGKRIRSVPLRDQNITFA</sequence>
<evidence type="ECO:0000259" key="1">
    <source>
        <dbReference type="SMART" id="SM01008"/>
    </source>
</evidence>
<dbReference type="InterPro" id="IPR000674">
    <property type="entry name" value="Ald_Oxase/Xan_DH_a/b"/>
</dbReference>
<evidence type="ECO:0000313" key="3">
    <source>
        <dbReference type="Proteomes" id="UP000193335"/>
    </source>
</evidence>
<dbReference type="Gene3D" id="3.90.1170.50">
    <property type="entry name" value="Aldehyde oxidase/xanthine dehydrogenase, a/b hammerhead"/>
    <property type="match status" value="1"/>
</dbReference>
<dbReference type="Proteomes" id="UP000193335">
    <property type="component" value="Unassembled WGS sequence"/>
</dbReference>
<feature type="domain" description="Aldehyde oxidase/xanthine dehydrogenase a/b hammerhead" evidence="1">
    <location>
        <begin position="212"/>
        <end position="291"/>
    </location>
</feature>
<accession>A0A1Y2JBT0</accession>
<dbReference type="InterPro" id="IPR037165">
    <property type="entry name" value="AldOxase/xan_DH_Mopterin-bd_sf"/>
</dbReference>